<name>A0A2M3ZV04_9DIPT</name>
<evidence type="ECO:0000313" key="1">
    <source>
        <dbReference type="EMBL" id="MBW32373.1"/>
    </source>
</evidence>
<dbReference type="AlphaFoldDB" id="A0A2M3ZV04"/>
<reference evidence="1" key="1">
    <citation type="submission" date="2018-01" db="EMBL/GenBank/DDBJ databases">
        <title>An insight into the sialome of Amazonian anophelines.</title>
        <authorList>
            <person name="Ribeiro J.M."/>
            <person name="Scarpassa V."/>
            <person name="Calvo E."/>
        </authorList>
    </citation>
    <scope>NUCLEOTIDE SEQUENCE</scope>
    <source>
        <tissue evidence="1">Salivary glands</tissue>
    </source>
</reference>
<protein>
    <submittedName>
        <fullName evidence="1">Putative secreted peptide</fullName>
    </submittedName>
</protein>
<sequence length="71" mass="7848">MKLLLLVLYSNRSSASPPIHFRIYFRFIESARSGVLATSCSNCNRSHGCGGNLLSNVNNRAKRPIGRVRLG</sequence>
<accession>A0A2M3ZV04</accession>
<dbReference type="EMBL" id="GGFM01011622">
    <property type="protein sequence ID" value="MBW32373.1"/>
    <property type="molecule type" value="Transcribed_RNA"/>
</dbReference>
<organism evidence="1">
    <name type="scientific">Anopheles braziliensis</name>
    <dbReference type="NCBI Taxonomy" id="58242"/>
    <lineage>
        <taxon>Eukaryota</taxon>
        <taxon>Metazoa</taxon>
        <taxon>Ecdysozoa</taxon>
        <taxon>Arthropoda</taxon>
        <taxon>Hexapoda</taxon>
        <taxon>Insecta</taxon>
        <taxon>Pterygota</taxon>
        <taxon>Neoptera</taxon>
        <taxon>Endopterygota</taxon>
        <taxon>Diptera</taxon>
        <taxon>Nematocera</taxon>
        <taxon>Culicoidea</taxon>
        <taxon>Culicidae</taxon>
        <taxon>Anophelinae</taxon>
        <taxon>Anopheles</taxon>
    </lineage>
</organism>
<proteinExistence type="predicted"/>